<evidence type="ECO:0000313" key="3">
    <source>
        <dbReference type="Proteomes" id="UP000307999"/>
    </source>
</evidence>
<comment type="caution">
    <text evidence="2">The sequence shown here is derived from an EMBL/GenBank/DDBJ whole genome shotgun (WGS) entry which is preliminary data.</text>
</comment>
<dbReference type="AlphaFoldDB" id="A0A4U1B420"/>
<keyword evidence="3" id="KW-1185">Reference proteome</keyword>
<keyword evidence="1" id="KW-0732">Signal</keyword>
<protein>
    <recommendedName>
        <fullName evidence="4">Tetratricopeptide repeat protein</fullName>
    </recommendedName>
</protein>
<name>A0A4U1B420_9GAMM</name>
<evidence type="ECO:0000256" key="1">
    <source>
        <dbReference type="SAM" id="SignalP"/>
    </source>
</evidence>
<reference evidence="2 3" key="1">
    <citation type="submission" date="2019-04" db="EMBL/GenBank/DDBJ databases">
        <title>Thalassotalea guangxiensis sp. nov., isolated from sediment of the coastal wetland.</title>
        <authorList>
            <person name="Zheng S."/>
            <person name="Zhang D."/>
        </authorList>
    </citation>
    <scope>NUCLEOTIDE SEQUENCE [LARGE SCALE GENOMIC DNA]</scope>
    <source>
        <strain evidence="2 3">ZS-4</strain>
    </source>
</reference>
<dbReference type="OrthoDB" id="6398400at2"/>
<feature type="chain" id="PRO_5020357278" description="Tetratricopeptide repeat protein" evidence="1">
    <location>
        <begin position="22"/>
        <end position="311"/>
    </location>
</feature>
<sequence length="311" mass="35746">MAKSIKLIGIFVLTQLLFACASTESPQHYKAELKERVSWQPISKVSAKDVVDVDFRDGRLVDNRWIIDLSYSVQIKEQKFQQRIEYYGTDKPFTLDSVLAETKCAVRAVNCDQQSIDWKAVEGEETFVGFTEKTRKQTMPYREDFGQISTKLQVRQGQKITSVPVTWQVKNQKLYIELQDALLNAPFQPEKAILLVEYHNPDYQETHKVVFGDYIFGLLGLSASHWHHEESKVQEWLDRLATCLPAGDIPCALEQMQSIEQSGESLPDSFYYHMASMYLMAGDQTNARVYAKKYLGGKNHSQYLHQARAML</sequence>
<accession>A0A4U1B420</accession>
<feature type="signal peptide" evidence="1">
    <location>
        <begin position="1"/>
        <end position="21"/>
    </location>
</feature>
<gene>
    <name evidence="2" type="ORF">E8M12_10205</name>
</gene>
<dbReference type="PROSITE" id="PS51257">
    <property type="entry name" value="PROKAR_LIPOPROTEIN"/>
    <property type="match status" value="1"/>
</dbReference>
<dbReference type="Proteomes" id="UP000307999">
    <property type="component" value="Unassembled WGS sequence"/>
</dbReference>
<evidence type="ECO:0000313" key="2">
    <source>
        <dbReference type="EMBL" id="TKB44870.1"/>
    </source>
</evidence>
<organism evidence="2 3">
    <name type="scientific">Thalassotalea mangrovi</name>
    <dbReference type="NCBI Taxonomy" id="2572245"/>
    <lineage>
        <taxon>Bacteria</taxon>
        <taxon>Pseudomonadati</taxon>
        <taxon>Pseudomonadota</taxon>
        <taxon>Gammaproteobacteria</taxon>
        <taxon>Alteromonadales</taxon>
        <taxon>Colwelliaceae</taxon>
        <taxon>Thalassotalea</taxon>
    </lineage>
</organism>
<evidence type="ECO:0008006" key="4">
    <source>
        <dbReference type="Google" id="ProtNLM"/>
    </source>
</evidence>
<dbReference type="RefSeq" id="WP_136736055.1">
    <property type="nucleotide sequence ID" value="NZ_SWDB01000023.1"/>
</dbReference>
<proteinExistence type="predicted"/>
<dbReference type="EMBL" id="SWDB01000023">
    <property type="protein sequence ID" value="TKB44870.1"/>
    <property type="molecule type" value="Genomic_DNA"/>
</dbReference>